<proteinExistence type="predicted"/>
<feature type="signal peptide" evidence="1">
    <location>
        <begin position="1"/>
        <end position="27"/>
    </location>
</feature>
<name>A0A7Z0EFS2_9MICO</name>
<dbReference type="EMBL" id="JACCFM010000001">
    <property type="protein sequence ID" value="NYJ20829.1"/>
    <property type="molecule type" value="Genomic_DNA"/>
</dbReference>
<accession>A0A7Z0EFS2</accession>
<evidence type="ECO:0000256" key="1">
    <source>
        <dbReference type="SAM" id="SignalP"/>
    </source>
</evidence>
<evidence type="ECO:0008006" key="4">
    <source>
        <dbReference type="Google" id="ProtNLM"/>
    </source>
</evidence>
<evidence type="ECO:0000313" key="2">
    <source>
        <dbReference type="EMBL" id="NYJ20829.1"/>
    </source>
</evidence>
<sequence>MAKLKKKNAVVIAVAALVLIPAVAAFAYWTVGGSGTGTATTGTSENITVHQTSVVTGMYPGGTEQTLSGNFTNSDAGPVYVGTVTASIASVDKALNAAVGTCDASDYTLANAVMTVGGEVPVGTAVGAWGGATIKFNDKTSIQDACKGATVNLSYRIGAIG</sequence>
<reference evidence="2 3" key="1">
    <citation type="submission" date="2020-07" db="EMBL/GenBank/DDBJ databases">
        <title>Sequencing the genomes of 1000 actinobacteria strains.</title>
        <authorList>
            <person name="Klenk H.-P."/>
        </authorList>
    </citation>
    <scope>NUCLEOTIDE SEQUENCE [LARGE SCALE GENOMIC DNA]</scope>
    <source>
        <strain evidence="2 3">LI1</strain>
    </source>
</reference>
<dbReference type="Proteomes" id="UP000537260">
    <property type="component" value="Unassembled WGS sequence"/>
</dbReference>
<dbReference type="AlphaFoldDB" id="A0A7Z0EFS2"/>
<dbReference type="RefSeq" id="WP_179579526.1">
    <property type="nucleotide sequence ID" value="NZ_JACCFM010000001.1"/>
</dbReference>
<keyword evidence="1" id="KW-0732">Signal</keyword>
<protein>
    <recommendedName>
        <fullName evidence="4">SipW-cognate class signal peptide</fullName>
    </recommendedName>
</protein>
<organism evidence="2 3">
    <name type="scientific">Glaciibacter psychrotolerans</name>
    <dbReference type="NCBI Taxonomy" id="670054"/>
    <lineage>
        <taxon>Bacteria</taxon>
        <taxon>Bacillati</taxon>
        <taxon>Actinomycetota</taxon>
        <taxon>Actinomycetes</taxon>
        <taxon>Micrococcales</taxon>
        <taxon>Microbacteriaceae</taxon>
        <taxon>Glaciibacter</taxon>
    </lineage>
</organism>
<gene>
    <name evidence="2" type="ORF">HNR05_002620</name>
</gene>
<evidence type="ECO:0000313" key="3">
    <source>
        <dbReference type="Proteomes" id="UP000537260"/>
    </source>
</evidence>
<feature type="chain" id="PRO_5030544797" description="SipW-cognate class signal peptide" evidence="1">
    <location>
        <begin position="28"/>
        <end position="161"/>
    </location>
</feature>
<comment type="caution">
    <text evidence="2">The sequence shown here is derived from an EMBL/GenBank/DDBJ whole genome shotgun (WGS) entry which is preliminary data.</text>
</comment>
<keyword evidence="3" id="KW-1185">Reference proteome</keyword>